<sequence>MVLRTTAHFLSVVVATTEHASLSFQGRTLHPRSFYQPRNAVLSRLHKRPVGIHVIPDLCRLIRPLLLLLSVPHYLTASPWSVLQPAWRADAVGIALSRLGTTSPATL</sequence>
<proteinExistence type="predicted"/>
<keyword evidence="2" id="KW-1185">Reference proteome</keyword>
<organism evidence="1 2">
    <name type="scientific">Steinernema carpocapsae</name>
    <name type="common">Entomopathogenic nematode</name>
    <dbReference type="NCBI Taxonomy" id="34508"/>
    <lineage>
        <taxon>Eukaryota</taxon>
        <taxon>Metazoa</taxon>
        <taxon>Ecdysozoa</taxon>
        <taxon>Nematoda</taxon>
        <taxon>Chromadorea</taxon>
        <taxon>Rhabditida</taxon>
        <taxon>Tylenchina</taxon>
        <taxon>Panagrolaimomorpha</taxon>
        <taxon>Strongyloidoidea</taxon>
        <taxon>Steinernematidae</taxon>
        <taxon>Steinernema</taxon>
    </lineage>
</organism>
<comment type="caution">
    <text evidence="1">The sequence shown here is derived from an EMBL/GenBank/DDBJ whole genome shotgun (WGS) entry which is preliminary data.</text>
</comment>
<evidence type="ECO:0000313" key="2">
    <source>
        <dbReference type="Proteomes" id="UP000298663"/>
    </source>
</evidence>
<dbReference type="AlphaFoldDB" id="A0A4V5ZXN2"/>
<accession>A0A4V5ZXN2</accession>
<gene>
    <name evidence="1" type="ORF">L596_027640</name>
</gene>
<dbReference type="Proteomes" id="UP000298663">
    <property type="component" value="Unassembled WGS sequence"/>
</dbReference>
<protein>
    <submittedName>
        <fullName evidence="1">Uncharacterized protein</fullName>
    </submittedName>
</protein>
<reference evidence="1 2" key="2">
    <citation type="journal article" date="2019" name="G3 (Bethesda)">
        <title>Hybrid Assembly of the Genome of the Entomopathogenic Nematode Steinernema carpocapsae Identifies the X-Chromosome.</title>
        <authorList>
            <person name="Serra L."/>
            <person name="Macchietto M."/>
            <person name="Macias-Munoz A."/>
            <person name="McGill C.J."/>
            <person name="Rodriguez I.M."/>
            <person name="Rodriguez B."/>
            <person name="Murad R."/>
            <person name="Mortazavi A."/>
        </authorList>
    </citation>
    <scope>NUCLEOTIDE SEQUENCE [LARGE SCALE GENOMIC DNA]</scope>
    <source>
        <strain evidence="1 2">ALL</strain>
    </source>
</reference>
<evidence type="ECO:0000313" key="1">
    <source>
        <dbReference type="EMBL" id="TKR60385.1"/>
    </source>
</evidence>
<reference evidence="1 2" key="1">
    <citation type="journal article" date="2015" name="Genome Biol.">
        <title>Comparative genomics of Steinernema reveals deeply conserved gene regulatory networks.</title>
        <authorList>
            <person name="Dillman A.R."/>
            <person name="Macchietto M."/>
            <person name="Porter C.F."/>
            <person name="Rogers A."/>
            <person name="Williams B."/>
            <person name="Antoshechkin I."/>
            <person name="Lee M.M."/>
            <person name="Goodwin Z."/>
            <person name="Lu X."/>
            <person name="Lewis E.E."/>
            <person name="Goodrich-Blair H."/>
            <person name="Stock S.P."/>
            <person name="Adams B.J."/>
            <person name="Sternberg P.W."/>
            <person name="Mortazavi A."/>
        </authorList>
    </citation>
    <scope>NUCLEOTIDE SEQUENCE [LARGE SCALE GENOMIC DNA]</scope>
    <source>
        <strain evidence="1 2">ALL</strain>
    </source>
</reference>
<name>A0A4V5ZXN2_STECR</name>
<dbReference type="EMBL" id="AZBU02000011">
    <property type="protein sequence ID" value="TKR60385.1"/>
    <property type="molecule type" value="Genomic_DNA"/>
</dbReference>